<feature type="domain" description="C2H2-type" evidence="12">
    <location>
        <begin position="173"/>
        <end position="200"/>
    </location>
</feature>
<dbReference type="FunFam" id="3.30.160.60:FF:002343">
    <property type="entry name" value="Zinc finger protein 33A"/>
    <property type="match status" value="1"/>
</dbReference>
<keyword evidence="9" id="KW-0804">Transcription</keyword>
<evidence type="ECO:0000256" key="3">
    <source>
        <dbReference type="ARBA" id="ARBA00022723"/>
    </source>
</evidence>
<evidence type="ECO:0000256" key="9">
    <source>
        <dbReference type="ARBA" id="ARBA00023163"/>
    </source>
</evidence>
<dbReference type="PANTHER" id="PTHR19818:SF157">
    <property type="entry name" value="C2H2-TYPE DOMAIN-CONTAINING PROTEIN"/>
    <property type="match status" value="1"/>
</dbReference>
<evidence type="ECO:0000256" key="11">
    <source>
        <dbReference type="PROSITE-ProRule" id="PRU00042"/>
    </source>
</evidence>
<dbReference type="GO" id="GO:0005634">
    <property type="term" value="C:nucleus"/>
    <property type="evidence" value="ECO:0007669"/>
    <property type="project" value="UniProtKB-SubCell"/>
</dbReference>
<keyword evidence="10" id="KW-0539">Nucleus</keyword>
<dbReference type="SMART" id="SM00355">
    <property type="entry name" value="ZnF_C2H2"/>
    <property type="match status" value="4"/>
</dbReference>
<feature type="domain" description="C2H2-type" evidence="12">
    <location>
        <begin position="145"/>
        <end position="172"/>
    </location>
</feature>
<keyword evidence="7" id="KW-0805">Transcription regulation</keyword>
<keyword evidence="5 11" id="KW-0863">Zinc-finger</keyword>
<sequence>MEAKQEINEEEETCKIEIEYNHLDDTVFNGFKYDIEDEYKRESSHDTHGSLDLDKFPINTEIEAHEENQKIEKGTLRKHLRLHTGEKPHKCEFCFKQFRQAGALTAHLRIHTGETPYQCEVCSKQFAQKVHLTAHMTVHTGEALNKCEICSKQFLTPCNLKTHLSVHTGEKPYRCDICSKRFARKGQLAGHIAVHTGEKPHKCYLQDEIKMEITEKLTEDSSYEGNDISRDTKVTTSNKNMEVLTGKRRYKCEICFKPFRQANLSFKDENNNFQDLSFIFGL</sequence>
<feature type="domain" description="C2H2-type" evidence="12">
    <location>
        <begin position="117"/>
        <end position="144"/>
    </location>
</feature>
<evidence type="ECO:0000256" key="10">
    <source>
        <dbReference type="ARBA" id="ARBA00023242"/>
    </source>
</evidence>
<comment type="subcellular location">
    <subcellularLocation>
        <location evidence="1">Nucleus</location>
    </subcellularLocation>
</comment>
<evidence type="ECO:0000256" key="1">
    <source>
        <dbReference type="ARBA" id="ARBA00004123"/>
    </source>
</evidence>
<evidence type="ECO:0000313" key="13">
    <source>
        <dbReference type="RefSeq" id="XP_028137531.1"/>
    </source>
</evidence>
<dbReference type="Pfam" id="PF00096">
    <property type="entry name" value="zf-C2H2"/>
    <property type="match status" value="3"/>
</dbReference>
<organism evidence="13">
    <name type="scientific">Diabrotica virgifera virgifera</name>
    <name type="common">western corn rootworm</name>
    <dbReference type="NCBI Taxonomy" id="50390"/>
    <lineage>
        <taxon>Eukaryota</taxon>
        <taxon>Metazoa</taxon>
        <taxon>Ecdysozoa</taxon>
        <taxon>Arthropoda</taxon>
        <taxon>Hexapoda</taxon>
        <taxon>Insecta</taxon>
        <taxon>Pterygota</taxon>
        <taxon>Neoptera</taxon>
        <taxon>Endopterygota</taxon>
        <taxon>Coleoptera</taxon>
        <taxon>Polyphaga</taxon>
        <taxon>Cucujiformia</taxon>
        <taxon>Chrysomeloidea</taxon>
        <taxon>Chrysomelidae</taxon>
        <taxon>Galerucinae</taxon>
        <taxon>Diabroticina</taxon>
        <taxon>Diabroticites</taxon>
        <taxon>Diabrotica</taxon>
    </lineage>
</organism>
<dbReference type="InParanoid" id="A0A6P7FN21"/>
<keyword evidence="6" id="KW-0862">Zinc</keyword>
<dbReference type="FunFam" id="3.30.160.60:FF:001506">
    <property type="entry name" value="Zinc finger protein"/>
    <property type="match status" value="1"/>
</dbReference>
<dbReference type="GO" id="GO:0008270">
    <property type="term" value="F:zinc ion binding"/>
    <property type="evidence" value="ECO:0007669"/>
    <property type="project" value="UniProtKB-KW"/>
</dbReference>
<dbReference type="GO" id="GO:0000978">
    <property type="term" value="F:RNA polymerase II cis-regulatory region sequence-specific DNA binding"/>
    <property type="evidence" value="ECO:0007669"/>
    <property type="project" value="TreeGrafter"/>
</dbReference>
<dbReference type="PROSITE" id="PS00028">
    <property type="entry name" value="ZINC_FINGER_C2H2_1"/>
    <property type="match status" value="4"/>
</dbReference>
<evidence type="ECO:0000256" key="6">
    <source>
        <dbReference type="ARBA" id="ARBA00022833"/>
    </source>
</evidence>
<accession>A0A6P7FN21</accession>
<keyword evidence="8" id="KW-0238">DNA-binding</keyword>
<dbReference type="PROSITE" id="PS50157">
    <property type="entry name" value="ZINC_FINGER_C2H2_2"/>
    <property type="match status" value="4"/>
</dbReference>
<dbReference type="GO" id="GO:0045944">
    <property type="term" value="P:positive regulation of transcription by RNA polymerase II"/>
    <property type="evidence" value="ECO:0007669"/>
    <property type="project" value="UniProtKB-ARBA"/>
</dbReference>
<reference evidence="13" key="1">
    <citation type="submission" date="2025-08" db="UniProtKB">
        <authorList>
            <consortium name="RefSeq"/>
        </authorList>
    </citation>
    <scope>IDENTIFICATION</scope>
    <source>
        <tissue evidence="13">Whole insect</tissue>
    </source>
</reference>
<evidence type="ECO:0000256" key="5">
    <source>
        <dbReference type="ARBA" id="ARBA00022771"/>
    </source>
</evidence>
<dbReference type="FunFam" id="3.30.160.60:FF:000912">
    <property type="entry name" value="Zinc finger protein 660"/>
    <property type="match status" value="1"/>
</dbReference>
<protein>
    <submittedName>
        <fullName evidence="13">Zinc finger protein 271-like</fullName>
    </submittedName>
</protein>
<feature type="domain" description="C2H2-type" evidence="12">
    <location>
        <begin position="89"/>
        <end position="116"/>
    </location>
</feature>
<keyword evidence="3" id="KW-0479">Metal-binding</keyword>
<dbReference type="InterPro" id="IPR013087">
    <property type="entry name" value="Znf_C2H2_type"/>
</dbReference>
<dbReference type="OrthoDB" id="8895262at2759"/>
<dbReference type="InterPro" id="IPR050329">
    <property type="entry name" value="GLI_C2H2-zinc-finger"/>
</dbReference>
<dbReference type="RefSeq" id="XP_028137531.1">
    <property type="nucleotide sequence ID" value="XM_028281730.1"/>
</dbReference>
<comment type="similarity">
    <text evidence="2">Belongs to the krueppel C2H2-type zinc-finger protein family.</text>
</comment>
<evidence type="ECO:0000256" key="2">
    <source>
        <dbReference type="ARBA" id="ARBA00006991"/>
    </source>
</evidence>
<evidence type="ECO:0000256" key="7">
    <source>
        <dbReference type="ARBA" id="ARBA00023015"/>
    </source>
</evidence>
<dbReference type="InterPro" id="IPR036236">
    <property type="entry name" value="Znf_C2H2_sf"/>
</dbReference>
<gene>
    <name evidence="13" type="primary">LOC114332001</name>
</gene>
<dbReference type="PANTHER" id="PTHR19818">
    <property type="entry name" value="ZINC FINGER PROTEIN ZIC AND GLI"/>
    <property type="match status" value="1"/>
</dbReference>
<proteinExistence type="inferred from homology"/>
<dbReference type="AlphaFoldDB" id="A0A6P7FN21"/>
<evidence type="ECO:0000256" key="4">
    <source>
        <dbReference type="ARBA" id="ARBA00022737"/>
    </source>
</evidence>
<keyword evidence="4" id="KW-0677">Repeat</keyword>
<evidence type="ECO:0000259" key="12">
    <source>
        <dbReference type="PROSITE" id="PS50157"/>
    </source>
</evidence>
<dbReference type="Gene3D" id="3.30.160.60">
    <property type="entry name" value="Classic Zinc Finger"/>
    <property type="match status" value="4"/>
</dbReference>
<dbReference type="GO" id="GO:0000981">
    <property type="term" value="F:DNA-binding transcription factor activity, RNA polymerase II-specific"/>
    <property type="evidence" value="ECO:0007669"/>
    <property type="project" value="TreeGrafter"/>
</dbReference>
<evidence type="ECO:0000256" key="8">
    <source>
        <dbReference type="ARBA" id="ARBA00023125"/>
    </source>
</evidence>
<name>A0A6P7FN21_DIAVI</name>
<dbReference type="SUPFAM" id="SSF57667">
    <property type="entry name" value="beta-beta-alpha zinc fingers"/>
    <property type="match status" value="3"/>
</dbReference>